<keyword evidence="6" id="KW-0274">FAD</keyword>
<keyword evidence="7 9" id="KW-0560">Oxidoreductase</keyword>
<dbReference type="Gene3D" id="3.30.9.10">
    <property type="entry name" value="D-Amino Acid Oxidase, subunit A, domain 2"/>
    <property type="match status" value="1"/>
</dbReference>
<evidence type="ECO:0000256" key="4">
    <source>
        <dbReference type="ARBA" id="ARBA00022630"/>
    </source>
</evidence>
<proteinExistence type="inferred from homology"/>
<keyword evidence="13" id="KW-1185">Reference proteome</keyword>
<dbReference type="Gene3D" id="3.50.50.60">
    <property type="entry name" value="FAD/NAD(P)-binding domain"/>
    <property type="match status" value="1"/>
</dbReference>
<dbReference type="InterPro" id="IPR036188">
    <property type="entry name" value="FAD/NAD-bd_sf"/>
</dbReference>
<evidence type="ECO:0000256" key="6">
    <source>
        <dbReference type="ARBA" id="ARBA00022827"/>
    </source>
</evidence>
<dbReference type="Proteomes" id="UP001232445">
    <property type="component" value="Unassembled WGS sequence"/>
</dbReference>
<feature type="domain" description="FAD dependent oxidoreductase" evidence="10">
    <location>
        <begin position="26"/>
        <end position="350"/>
    </location>
</feature>
<gene>
    <name evidence="12" type="ORF">J2S00_000727</name>
</gene>
<organism evidence="12 13">
    <name type="scientific">Caldalkalibacillus uzonensis</name>
    <dbReference type="NCBI Taxonomy" id="353224"/>
    <lineage>
        <taxon>Bacteria</taxon>
        <taxon>Bacillati</taxon>
        <taxon>Bacillota</taxon>
        <taxon>Bacilli</taxon>
        <taxon>Bacillales</taxon>
        <taxon>Bacillaceae</taxon>
        <taxon>Caldalkalibacillus</taxon>
    </lineage>
</organism>
<evidence type="ECO:0000259" key="10">
    <source>
        <dbReference type="Pfam" id="PF01266"/>
    </source>
</evidence>
<dbReference type="PANTHER" id="PTHR11985">
    <property type="entry name" value="GLYCEROL-3-PHOSPHATE DEHYDROGENASE"/>
    <property type="match status" value="1"/>
</dbReference>
<comment type="similarity">
    <text evidence="3 9">Belongs to the FAD-dependent glycerol-3-phosphate dehydrogenase family.</text>
</comment>
<keyword evidence="4 9" id="KW-0285">Flavoprotein</keyword>
<dbReference type="PANTHER" id="PTHR11985:SF35">
    <property type="entry name" value="ANAEROBIC GLYCEROL-3-PHOSPHATE DEHYDROGENASE SUBUNIT A"/>
    <property type="match status" value="1"/>
</dbReference>
<protein>
    <recommendedName>
        <fullName evidence="9">Glycerol-3-phosphate dehydrogenase</fullName>
        <ecNumber evidence="9">1.1.5.3</ecNumber>
    </recommendedName>
</protein>
<dbReference type="PROSITE" id="PS00977">
    <property type="entry name" value="FAD_G3PDH_1"/>
    <property type="match status" value="1"/>
</dbReference>
<dbReference type="InterPro" id="IPR006076">
    <property type="entry name" value="FAD-dep_OxRdtase"/>
</dbReference>
<evidence type="ECO:0000256" key="1">
    <source>
        <dbReference type="ARBA" id="ARBA00001974"/>
    </source>
</evidence>
<evidence type="ECO:0000256" key="5">
    <source>
        <dbReference type="ARBA" id="ARBA00022798"/>
    </source>
</evidence>
<dbReference type="GO" id="GO:0004368">
    <property type="term" value="F:glycerol-3-phosphate dehydrogenase (quinone) activity"/>
    <property type="evidence" value="ECO:0007669"/>
    <property type="project" value="UniProtKB-EC"/>
</dbReference>
<comment type="catalytic activity">
    <reaction evidence="8 9">
        <text>a quinone + sn-glycerol 3-phosphate = dihydroxyacetone phosphate + a quinol</text>
        <dbReference type="Rhea" id="RHEA:18977"/>
        <dbReference type="ChEBI" id="CHEBI:24646"/>
        <dbReference type="ChEBI" id="CHEBI:57597"/>
        <dbReference type="ChEBI" id="CHEBI:57642"/>
        <dbReference type="ChEBI" id="CHEBI:132124"/>
        <dbReference type="EC" id="1.1.5.3"/>
    </reaction>
</comment>
<evidence type="ECO:0000259" key="11">
    <source>
        <dbReference type="Pfam" id="PF16901"/>
    </source>
</evidence>
<evidence type="ECO:0000256" key="7">
    <source>
        <dbReference type="ARBA" id="ARBA00023002"/>
    </source>
</evidence>
<dbReference type="InterPro" id="IPR038299">
    <property type="entry name" value="DAO_C_sf"/>
</dbReference>
<dbReference type="Gene3D" id="1.10.8.870">
    <property type="entry name" value="Alpha-glycerophosphate oxidase, cap domain"/>
    <property type="match status" value="1"/>
</dbReference>
<evidence type="ECO:0000313" key="13">
    <source>
        <dbReference type="Proteomes" id="UP001232445"/>
    </source>
</evidence>
<evidence type="ECO:0000313" key="12">
    <source>
        <dbReference type="EMBL" id="MDQ0337944.1"/>
    </source>
</evidence>
<evidence type="ECO:0000256" key="2">
    <source>
        <dbReference type="ARBA" id="ARBA00004977"/>
    </source>
</evidence>
<keyword evidence="5" id="KW-0319">Glycerol metabolism</keyword>
<evidence type="ECO:0000256" key="8">
    <source>
        <dbReference type="ARBA" id="ARBA00049055"/>
    </source>
</evidence>
<evidence type="ECO:0000256" key="3">
    <source>
        <dbReference type="ARBA" id="ARBA00007330"/>
    </source>
</evidence>
<dbReference type="Pfam" id="PF16901">
    <property type="entry name" value="DAO_C"/>
    <property type="match status" value="1"/>
</dbReference>
<dbReference type="EC" id="1.1.5.3" evidence="9"/>
<comment type="caution">
    <text evidence="12">The sequence shown here is derived from an EMBL/GenBank/DDBJ whole genome shotgun (WGS) entry which is preliminary data.</text>
</comment>
<comment type="cofactor">
    <cofactor evidence="1 9">
        <name>FAD</name>
        <dbReference type="ChEBI" id="CHEBI:57692"/>
    </cofactor>
</comment>
<accession>A0ABU0CNF5</accession>
<dbReference type="Pfam" id="PF01266">
    <property type="entry name" value="DAO"/>
    <property type="match status" value="1"/>
</dbReference>
<dbReference type="RefSeq" id="WP_307335498.1">
    <property type="nucleotide sequence ID" value="NZ_JAUSUQ010000002.1"/>
</dbReference>
<dbReference type="PRINTS" id="PR01001">
    <property type="entry name" value="FADG3PDH"/>
</dbReference>
<reference evidence="12 13" key="1">
    <citation type="submission" date="2023-07" db="EMBL/GenBank/DDBJ databases">
        <title>Genomic Encyclopedia of Type Strains, Phase IV (KMG-IV): sequencing the most valuable type-strain genomes for metagenomic binning, comparative biology and taxonomic classification.</title>
        <authorList>
            <person name="Goeker M."/>
        </authorList>
    </citation>
    <scope>NUCLEOTIDE SEQUENCE [LARGE SCALE GENOMIC DNA]</scope>
    <source>
        <strain evidence="12 13">DSM 17740</strain>
    </source>
</reference>
<dbReference type="InterPro" id="IPR031656">
    <property type="entry name" value="DAO_C"/>
</dbReference>
<feature type="domain" description="Alpha-glycerophosphate oxidase C-terminal" evidence="11">
    <location>
        <begin position="408"/>
        <end position="532"/>
    </location>
</feature>
<dbReference type="EMBL" id="JAUSUQ010000002">
    <property type="protein sequence ID" value="MDQ0337944.1"/>
    <property type="molecule type" value="Genomic_DNA"/>
</dbReference>
<evidence type="ECO:0000256" key="9">
    <source>
        <dbReference type="RuleBase" id="RU361217"/>
    </source>
</evidence>
<sequence length="544" mass="61263">MGKEKLAFSKYNRFAILKRMAGEPLDLLVIGGGITGCGIALDATLRGLRVGLIEMQDFAAGTSSRSTKLIHGGLRYLKQGEVKLVREVGRERAILYHNAPHVVIPEPMLLPLVEGGTYGRLATSFGLWLYDRLAGVKKSERRVMLTKEETLEREPLLKKDGLKGSGLYVEYRTDDARLTLEVIKTAVEQGALAVNYAEATEFIYDQGQLIGVTVTDRVEEKAYIIHSSKIVNATGPWVDHLRQKDNSLKGKRLHLTKGVHIVVDQSRFPLRQAVYFDVPDGRMVFAIPRDGKTYIGTTDTDYQGDLADPPTSEEDITYLLEAANAMFPTIGLTRDDVESHWAGLRPLIHEEGKSPSELSRKDEIFRSESGLITIAGGKLTGFRKMAERVVDLVVRELEQETGRSFAPCQTDSQVLSGGKVGGPESWPDFVDQHIQELTKHHVEKEQAEKLVRRYGSNIGHIFQYIKNAERETQLQDQSHIPPLLWAELYYAVHHEMVVYAEDFLVRRTGDAYFDRNTYTAYYPIIEKIMQQENVFPPQMQQTGL</sequence>
<dbReference type="InterPro" id="IPR000447">
    <property type="entry name" value="G3P_DH_FAD-dep"/>
</dbReference>
<comment type="pathway">
    <text evidence="2">Polyol metabolism; glycerol degradation via glycerol kinase pathway; glycerone phosphate from sn-glycerol 3-phosphate (aerobic route): step 1/1.</text>
</comment>
<dbReference type="SUPFAM" id="SSF51905">
    <property type="entry name" value="FAD/NAD(P)-binding domain"/>
    <property type="match status" value="1"/>
</dbReference>
<name>A0ABU0CNF5_9BACI</name>